<comment type="caution">
    <text evidence="2">The sequence shown here is derived from an EMBL/GenBank/DDBJ whole genome shotgun (WGS) entry which is preliminary data.</text>
</comment>
<accession>A0ABR1XUN6</accession>
<organism evidence="2 3">
    <name type="scientific">Phyllosticta citrichinensis</name>
    <dbReference type="NCBI Taxonomy" id="1130410"/>
    <lineage>
        <taxon>Eukaryota</taxon>
        <taxon>Fungi</taxon>
        <taxon>Dikarya</taxon>
        <taxon>Ascomycota</taxon>
        <taxon>Pezizomycotina</taxon>
        <taxon>Dothideomycetes</taxon>
        <taxon>Dothideomycetes incertae sedis</taxon>
        <taxon>Botryosphaeriales</taxon>
        <taxon>Phyllostictaceae</taxon>
        <taxon>Phyllosticta</taxon>
    </lineage>
</organism>
<dbReference type="Proteomes" id="UP001456524">
    <property type="component" value="Unassembled WGS sequence"/>
</dbReference>
<sequence length="118" mass="11683">MSSNTNQNTNTTSSSDDTTPSLLTSHASYAKGAAEATIGSLTSNAALQNSGDATKSQAVEDMRAANNNNSSSSSEAKEEGSAGSGGLGAKAEQAVGGVVGCEGLQAQGREKEGKVKEA</sequence>
<name>A0ABR1XUN6_9PEZI</name>
<keyword evidence="3" id="KW-1185">Reference proteome</keyword>
<feature type="compositionally biased region" description="Low complexity" evidence="1">
    <location>
        <begin position="1"/>
        <end position="25"/>
    </location>
</feature>
<protein>
    <submittedName>
        <fullName evidence="2">Uncharacterized protein</fullName>
    </submittedName>
</protein>
<evidence type="ECO:0000313" key="2">
    <source>
        <dbReference type="EMBL" id="KAK8166851.1"/>
    </source>
</evidence>
<feature type="compositionally biased region" description="Low complexity" evidence="1">
    <location>
        <begin position="64"/>
        <end position="74"/>
    </location>
</feature>
<dbReference type="EMBL" id="JBBWUH010000005">
    <property type="protein sequence ID" value="KAK8166851.1"/>
    <property type="molecule type" value="Genomic_DNA"/>
</dbReference>
<evidence type="ECO:0000256" key="1">
    <source>
        <dbReference type="SAM" id="MobiDB-lite"/>
    </source>
</evidence>
<feature type="region of interest" description="Disordered" evidence="1">
    <location>
        <begin position="62"/>
        <end position="90"/>
    </location>
</feature>
<proteinExistence type="predicted"/>
<feature type="region of interest" description="Disordered" evidence="1">
    <location>
        <begin position="1"/>
        <end position="26"/>
    </location>
</feature>
<evidence type="ECO:0000313" key="3">
    <source>
        <dbReference type="Proteomes" id="UP001456524"/>
    </source>
</evidence>
<reference evidence="2 3" key="1">
    <citation type="journal article" date="2022" name="G3 (Bethesda)">
        <title>Enemy or ally: a genomic approach to elucidate the lifestyle of Phyllosticta citrichinaensis.</title>
        <authorList>
            <person name="Buijs V.A."/>
            <person name="Groenewald J.Z."/>
            <person name="Haridas S."/>
            <person name="LaButti K.M."/>
            <person name="Lipzen A."/>
            <person name="Martin F.M."/>
            <person name="Barry K."/>
            <person name="Grigoriev I.V."/>
            <person name="Crous P.W."/>
            <person name="Seidl M.F."/>
        </authorList>
    </citation>
    <scope>NUCLEOTIDE SEQUENCE [LARGE SCALE GENOMIC DNA]</scope>
    <source>
        <strain evidence="2 3">CBS 129764</strain>
    </source>
</reference>
<gene>
    <name evidence="2" type="ORF">IWX90DRAFT_225681</name>
</gene>